<protein>
    <submittedName>
        <fullName evidence="1">Uncharacterized protein</fullName>
    </submittedName>
</protein>
<gene>
    <name evidence="1" type="ORF">HanXRQr2_Chr12g0561471</name>
</gene>
<reference evidence="1" key="1">
    <citation type="journal article" date="2017" name="Nature">
        <title>The sunflower genome provides insights into oil metabolism, flowering and Asterid evolution.</title>
        <authorList>
            <person name="Badouin H."/>
            <person name="Gouzy J."/>
            <person name="Grassa C.J."/>
            <person name="Murat F."/>
            <person name="Staton S.E."/>
            <person name="Cottret L."/>
            <person name="Lelandais-Briere C."/>
            <person name="Owens G.L."/>
            <person name="Carrere S."/>
            <person name="Mayjonade B."/>
            <person name="Legrand L."/>
            <person name="Gill N."/>
            <person name="Kane N.C."/>
            <person name="Bowers J.E."/>
            <person name="Hubner S."/>
            <person name="Bellec A."/>
            <person name="Berard A."/>
            <person name="Berges H."/>
            <person name="Blanchet N."/>
            <person name="Boniface M.C."/>
            <person name="Brunel D."/>
            <person name="Catrice O."/>
            <person name="Chaidir N."/>
            <person name="Claudel C."/>
            <person name="Donnadieu C."/>
            <person name="Faraut T."/>
            <person name="Fievet G."/>
            <person name="Helmstetter N."/>
            <person name="King M."/>
            <person name="Knapp S.J."/>
            <person name="Lai Z."/>
            <person name="Le Paslier M.C."/>
            <person name="Lippi Y."/>
            <person name="Lorenzon L."/>
            <person name="Mandel J.R."/>
            <person name="Marage G."/>
            <person name="Marchand G."/>
            <person name="Marquand E."/>
            <person name="Bret-Mestries E."/>
            <person name="Morien E."/>
            <person name="Nambeesan S."/>
            <person name="Nguyen T."/>
            <person name="Pegot-Espagnet P."/>
            <person name="Pouilly N."/>
            <person name="Raftis F."/>
            <person name="Sallet E."/>
            <person name="Schiex T."/>
            <person name="Thomas J."/>
            <person name="Vandecasteele C."/>
            <person name="Vares D."/>
            <person name="Vear F."/>
            <person name="Vautrin S."/>
            <person name="Crespi M."/>
            <person name="Mangin B."/>
            <person name="Burke J.M."/>
            <person name="Salse J."/>
            <person name="Munos S."/>
            <person name="Vincourt P."/>
            <person name="Rieseberg L.H."/>
            <person name="Langlade N.B."/>
        </authorList>
    </citation>
    <scope>NUCLEOTIDE SEQUENCE</scope>
    <source>
        <tissue evidence="1">Leaves</tissue>
    </source>
</reference>
<evidence type="ECO:0000313" key="1">
    <source>
        <dbReference type="EMBL" id="KAF5779602.1"/>
    </source>
</evidence>
<dbReference type="EMBL" id="MNCJ02000327">
    <property type="protein sequence ID" value="KAF5779602.1"/>
    <property type="molecule type" value="Genomic_DNA"/>
</dbReference>
<reference evidence="1" key="2">
    <citation type="submission" date="2020-06" db="EMBL/GenBank/DDBJ databases">
        <title>Helianthus annuus Genome sequencing and assembly Release 2.</title>
        <authorList>
            <person name="Gouzy J."/>
            <person name="Langlade N."/>
            <person name="Munos S."/>
        </authorList>
    </citation>
    <scope>NUCLEOTIDE SEQUENCE</scope>
    <source>
        <tissue evidence="1">Leaves</tissue>
    </source>
</reference>
<comment type="caution">
    <text evidence="1">The sequence shown here is derived from an EMBL/GenBank/DDBJ whole genome shotgun (WGS) entry which is preliminary data.</text>
</comment>
<proteinExistence type="predicted"/>
<keyword evidence="2" id="KW-1185">Reference proteome</keyword>
<dbReference type="AlphaFoldDB" id="A0A9K3MXP6"/>
<sequence>MAATSEAIFQVLCSAGPSISHTRLCPNKYKFLDSTNDGLDFRSKGSGIKIYRRKSCRL</sequence>
<dbReference type="Proteomes" id="UP000215914">
    <property type="component" value="Unassembled WGS sequence"/>
</dbReference>
<name>A0A9K3MXP6_HELAN</name>
<evidence type="ECO:0000313" key="2">
    <source>
        <dbReference type="Proteomes" id="UP000215914"/>
    </source>
</evidence>
<accession>A0A9K3MXP6</accession>
<organism evidence="1 2">
    <name type="scientific">Helianthus annuus</name>
    <name type="common">Common sunflower</name>
    <dbReference type="NCBI Taxonomy" id="4232"/>
    <lineage>
        <taxon>Eukaryota</taxon>
        <taxon>Viridiplantae</taxon>
        <taxon>Streptophyta</taxon>
        <taxon>Embryophyta</taxon>
        <taxon>Tracheophyta</taxon>
        <taxon>Spermatophyta</taxon>
        <taxon>Magnoliopsida</taxon>
        <taxon>eudicotyledons</taxon>
        <taxon>Gunneridae</taxon>
        <taxon>Pentapetalae</taxon>
        <taxon>asterids</taxon>
        <taxon>campanulids</taxon>
        <taxon>Asterales</taxon>
        <taxon>Asteraceae</taxon>
        <taxon>Asteroideae</taxon>
        <taxon>Heliantheae alliance</taxon>
        <taxon>Heliantheae</taxon>
        <taxon>Helianthus</taxon>
    </lineage>
</organism>
<dbReference type="Gramene" id="mRNA:HanXRQr2_Chr12g0561471">
    <property type="protein sequence ID" value="CDS:HanXRQr2_Chr12g0561471.1"/>
    <property type="gene ID" value="HanXRQr2_Chr12g0561471"/>
</dbReference>